<sequence>MRWFLFFNSETHSIKLFTSYTIFHAKRNNEIVFHCSILLCLLYSCHFSHLFFSIFIYIQILPNYNGIRREDSFNLRFILKKNEFFSRRRNLHMNVILFVCAKVIYFSVYVVVVCFSS</sequence>
<keyword evidence="1" id="KW-0472">Membrane</keyword>
<organism evidence="2 3">
    <name type="scientific">Brugia timori</name>
    <dbReference type="NCBI Taxonomy" id="42155"/>
    <lineage>
        <taxon>Eukaryota</taxon>
        <taxon>Metazoa</taxon>
        <taxon>Ecdysozoa</taxon>
        <taxon>Nematoda</taxon>
        <taxon>Chromadorea</taxon>
        <taxon>Rhabditida</taxon>
        <taxon>Spirurina</taxon>
        <taxon>Spiruromorpha</taxon>
        <taxon>Filarioidea</taxon>
        <taxon>Onchocercidae</taxon>
        <taxon>Brugia</taxon>
    </lineage>
</organism>
<keyword evidence="1" id="KW-1133">Transmembrane helix</keyword>
<feature type="transmembrane region" description="Helical" evidence="1">
    <location>
        <begin position="91"/>
        <end position="112"/>
    </location>
</feature>
<feature type="transmembrane region" description="Helical" evidence="1">
    <location>
        <begin position="31"/>
        <end position="58"/>
    </location>
</feature>
<protein>
    <submittedName>
        <fullName evidence="2">Uncharacterized protein</fullName>
    </submittedName>
</protein>
<proteinExistence type="predicted"/>
<evidence type="ECO:0000256" key="1">
    <source>
        <dbReference type="SAM" id="Phobius"/>
    </source>
</evidence>
<name>A0A3P7SIL4_9BILA</name>
<evidence type="ECO:0000313" key="2">
    <source>
        <dbReference type="EMBL" id="VDO07716.1"/>
    </source>
</evidence>
<reference evidence="2 3" key="1">
    <citation type="submission" date="2018-11" db="EMBL/GenBank/DDBJ databases">
        <authorList>
            <consortium name="Pathogen Informatics"/>
        </authorList>
    </citation>
    <scope>NUCLEOTIDE SEQUENCE [LARGE SCALE GENOMIC DNA]</scope>
</reference>
<keyword evidence="1" id="KW-0812">Transmembrane</keyword>
<gene>
    <name evidence="2" type="ORF">BTMF_LOCUS453</name>
</gene>
<evidence type="ECO:0000313" key="3">
    <source>
        <dbReference type="Proteomes" id="UP000280834"/>
    </source>
</evidence>
<dbReference type="AlphaFoldDB" id="A0A3P7SIL4"/>
<dbReference type="Proteomes" id="UP000280834">
    <property type="component" value="Unassembled WGS sequence"/>
</dbReference>
<dbReference type="EMBL" id="UZAG01000239">
    <property type="protein sequence ID" value="VDO07716.1"/>
    <property type="molecule type" value="Genomic_DNA"/>
</dbReference>
<keyword evidence="3" id="KW-1185">Reference proteome</keyword>
<accession>A0A3P7SIL4</accession>